<dbReference type="Pfam" id="PF12802">
    <property type="entry name" value="MarR_2"/>
    <property type="match status" value="1"/>
</dbReference>
<dbReference type="Proteomes" id="UP001165079">
    <property type="component" value="Unassembled WGS sequence"/>
</dbReference>
<dbReference type="SUPFAM" id="SSF46785">
    <property type="entry name" value="Winged helix' DNA-binding domain"/>
    <property type="match status" value="1"/>
</dbReference>
<evidence type="ECO:0000256" key="2">
    <source>
        <dbReference type="ARBA" id="ARBA00023125"/>
    </source>
</evidence>
<dbReference type="InterPro" id="IPR000835">
    <property type="entry name" value="HTH_MarR-typ"/>
</dbReference>
<sequence length="172" mass="18958">MADSVDEHVAVWSRELDWLDPVKEAIFLRISILARYNTQSRRSTLDDGGLANRQFKILLRLRGLGAPYTTSPSHLAELVGLTRGALSARLAPLEEGGLIERTMDAGDRRRVHVRLTDAGHAAFEKQVGAEENDEALLLSGLSEGERRTLADLLRKMVEVAEARGPLDDTSCL</sequence>
<dbReference type="GO" id="GO:0003700">
    <property type="term" value="F:DNA-binding transcription factor activity"/>
    <property type="evidence" value="ECO:0007669"/>
    <property type="project" value="InterPro"/>
</dbReference>
<dbReference type="InterPro" id="IPR036390">
    <property type="entry name" value="WH_DNA-bd_sf"/>
</dbReference>
<dbReference type="CDD" id="cd00090">
    <property type="entry name" value="HTH_ARSR"/>
    <property type="match status" value="1"/>
</dbReference>
<dbReference type="InterPro" id="IPR011991">
    <property type="entry name" value="ArsR-like_HTH"/>
</dbReference>
<evidence type="ECO:0000259" key="4">
    <source>
        <dbReference type="PROSITE" id="PS50995"/>
    </source>
</evidence>
<dbReference type="PANTHER" id="PTHR42756:SF1">
    <property type="entry name" value="TRANSCRIPTIONAL REPRESSOR OF EMRAB OPERON"/>
    <property type="match status" value="1"/>
</dbReference>
<dbReference type="GO" id="GO:0003677">
    <property type="term" value="F:DNA binding"/>
    <property type="evidence" value="ECO:0007669"/>
    <property type="project" value="UniProtKB-KW"/>
</dbReference>
<evidence type="ECO:0000313" key="5">
    <source>
        <dbReference type="EMBL" id="GLZ78114.1"/>
    </source>
</evidence>
<dbReference type="RefSeq" id="WP_285663287.1">
    <property type="nucleotide sequence ID" value="NZ_BSTX01000002.1"/>
</dbReference>
<organism evidence="5 6">
    <name type="scientific">Actinorhabdospora filicis</name>
    <dbReference type="NCBI Taxonomy" id="1785913"/>
    <lineage>
        <taxon>Bacteria</taxon>
        <taxon>Bacillati</taxon>
        <taxon>Actinomycetota</taxon>
        <taxon>Actinomycetes</taxon>
        <taxon>Micromonosporales</taxon>
        <taxon>Micromonosporaceae</taxon>
        <taxon>Actinorhabdospora</taxon>
    </lineage>
</organism>
<dbReference type="InterPro" id="IPR036388">
    <property type="entry name" value="WH-like_DNA-bd_sf"/>
</dbReference>
<keyword evidence="6" id="KW-1185">Reference proteome</keyword>
<dbReference type="AlphaFoldDB" id="A0A9W6SLT5"/>
<dbReference type="PANTHER" id="PTHR42756">
    <property type="entry name" value="TRANSCRIPTIONAL REGULATOR, MARR"/>
    <property type="match status" value="1"/>
</dbReference>
<dbReference type="PROSITE" id="PS50995">
    <property type="entry name" value="HTH_MARR_2"/>
    <property type="match status" value="1"/>
</dbReference>
<dbReference type="InterPro" id="IPR023187">
    <property type="entry name" value="Tscrpt_reg_MarR-type_CS"/>
</dbReference>
<evidence type="ECO:0000256" key="1">
    <source>
        <dbReference type="ARBA" id="ARBA00023015"/>
    </source>
</evidence>
<proteinExistence type="predicted"/>
<reference evidence="5" key="1">
    <citation type="submission" date="2023-03" db="EMBL/GenBank/DDBJ databases">
        <title>Actinorhabdospora filicis NBRC 111898.</title>
        <authorList>
            <person name="Ichikawa N."/>
            <person name="Sato H."/>
            <person name="Tonouchi N."/>
        </authorList>
    </citation>
    <scope>NUCLEOTIDE SEQUENCE</scope>
    <source>
        <strain evidence="5">NBRC 111898</strain>
    </source>
</reference>
<feature type="domain" description="HTH marR-type" evidence="4">
    <location>
        <begin position="23"/>
        <end position="158"/>
    </location>
</feature>
<dbReference type="SMART" id="SM00347">
    <property type="entry name" value="HTH_MARR"/>
    <property type="match status" value="1"/>
</dbReference>
<dbReference type="PROSITE" id="PS01117">
    <property type="entry name" value="HTH_MARR_1"/>
    <property type="match status" value="1"/>
</dbReference>
<dbReference type="Gene3D" id="1.10.10.10">
    <property type="entry name" value="Winged helix-like DNA-binding domain superfamily/Winged helix DNA-binding domain"/>
    <property type="match status" value="1"/>
</dbReference>
<keyword evidence="1" id="KW-0805">Transcription regulation</keyword>
<evidence type="ECO:0000313" key="6">
    <source>
        <dbReference type="Proteomes" id="UP001165079"/>
    </source>
</evidence>
<dbReference type="PRINTS" id="PR00598">
    <property type="entry name" value="HTHMARR"/>
</dbReference>
<dbReference type="EMBL" id="BSTX01000002">
    <property type="protein sequence ID" value="GLZ78114.1"/>
    <property type="molecule type" value="Genomic_DNA"/>
</dbReference>
<name>A0A9W6SLT5_9ACTN</name>
<protein>
    <submittedName>
        <fullName evidence="5">MarR family transcriptional regulator</fullName>
    </submittedName>
</protein>
<comment type="caution">
    <text evidence="5">The sequence shown here is derived from an EMBL/GenBank/DDBJ whole genome shotgun (WGS) entry which is preliminary data.</text>
</comment>
<keyword evidence="2" id="KW-0238">DNA-binding</keyword>
<gene>
    <name evidence="5" type="ORF">Afil01_29210</name>
</gene>
<keyword evidence="3" id="KW-0804">Transcription</keyword>
<accession>A0A9W6SLT5</accession>
<evidence type="ECO:0000256" key="3">
    <source>
        <dbReference type="ARBA" id="ARBA00023163"/>
    </source>
</evidence>